<feature type="domain" description="XS" evidence="3">
    <location>
        <begin position="503"/>
        <end position="637"/>
    </location>
</feature>
<evidence type="ECO:0000256" key="2">
    <source>
        <dbReference type="SAM" id="Phobius"/>
    </source>
</evidence>
<keyword evidence="5" id="KW-1185">Reference proteome</keyword>
<evidence type="ECO:0000256" key="1">
    <source>
        <dbReference type="SAM" id="MobiDB-lite"/>
    </source>
</evidence>
<keyword evidence="2" id="KW-0472">Membrane</keyword>
<dbReference type="Gene3D" id="3.30.70.2890">
    <property type="entry name" value="XS domain"/>
    <property type="match status" value="1"/>
</dbReference>
<feature type="compositionally biased region" description="Pro residues" evidence="1">
    <location>
        <begin position="1"/>
        <end position="13"/>
    </location>
</feature>
<dbReference type="PANTHER" id="PTHR46619">
    <property type="entry name" value="RNA RECOGNITION MOTIF XS DOMAIN PROTEIN-RELATED"/>
    <property type="match status" value="1"/>
</dbReference>
<evidence type="ECO:0000313" key="5">
    <source>
        <dbReference type="Proteomes" id="UP000290289"/>
    </source>
</evidence>
<dbReference type="EMBL" id="RDQH01000339">
    <property type="protein sequence ID" value="RXH80422.1"/>
    <property type="molecule type" value="Genomic_DNA"/>
</dbReference>
<name>A0A498IE69_MALDO</name>
<dbReference type="GO" id="GO:0031047">
    <property type="term" value="P:regulatory ncRNA-mediated gene silencing"/>
    <property type="evidence" value="ECO:0007669"/>
    <property type="project" value="InterPro"/>
</dbReference>
<feature type="transmembrane region" description="Helical" evidence="2">
    <location>
        <begin position="381"/>
        <end position="402"/>
    </location>
</feature>
<reference evidence="4 5" key="1">
    <citation type="submission" date="2018-10" db="EMBL/GenBank/DDBJ databases">
        <title>A high-quality apple genome assembly.</title>
        <authorList>
            <person name="Hu J."/>
        </authorList>
    </citation>
    <scope>NUCLEOTIDE SEQUENCE [LARGE SCALE GENOMIC DNA]</scope>
    <source>
        <strain evidence="5">cv. HFTH1</strain>
        <tissue evidence="4">Young leaf</tissue>
    </source>
</reference>
<keyword evidence="2" id="KW-1133">Transmembrane helix</keyword>
<accession>A0A498IE69</accession>
<feature type="compositionally biased region" description="Low complexity" evidence="1">
    <location>
        <begin position="14"/>
        <end position="23"/>
    </location>
</feature>
<evidence type="ECO:0000259" key="3">
    <source>
        <dbReference type="Pfam" id="PF03468"/>
    </source>
</evidence>
<proteinExistence type="predicted"/>
<feature type="region of interest" description="Disordered" evidence="1">
    <location>
        <begin position="1"/>
        <end position="89"/>
    </location>
</feature>
<keyword evidence="2" id="KW-0812">Transmembrane</keyword>
<dbReference type="InterPro" id="IPR038588">
    <property type="entry name" value="XS_domain_sf"/>
</dbReference>
<comment type="caution">
    <text evidence="4">The sequence shown here is derived from an EMBL/GenBank/DDBJ whole genome shotgun (WGS) entry which is preliminary data.</text>
</comment>
<dbReference type="Proteomes" id="UP000290289">
    <property type="component" value="Chromosome 13"/>
</dbReference>
<organism evidence="4 5">
    <name type="scientific">Malus domestica</name>
    <name type="common">Apple</name>
    <name type="synonym">Pyrus malus</name>
    <dbReference type="NCBI Taxonomy" id="3750"/>
    <lineage>
        <taxon>Eukaryota</taxon>
        <taxon>Viridiplantae</taxon>
        <taxon>Streptophyta</taxon>
        <taxon>Embryophyta</taxon>
        <taxon>Tracheophyta</taxon>
        <taxon>Spermatophyta</taxon>
        <taxon>Magnoliopsida</taxon>
        <taxon>eudicotyledons</taxon>
        <taxon>Gunneridae</taxon>
        <taxon>Pentapetalae</taxon>
        <taxon>rosids</taxon>
        <taxon>fabids</taxon>
        <taxon>Rosales</taxon>
        <taxon>Rosaceae</taxon>
        <taxon>Amygdaloideae</taxon>
        <taxon>Maleae</taxon>
        <taxon>Malus</taxon>
    </lineage>
</organism>
<dbReference type="AlphaFoldDB" id="A0A498IE69"/>
<feature type="compositionally biased region" description="Low complexity" evidence="1">
    <location>
        <begin position="32"/>
        <end position="45"/>
    </location>
</feature>
<sequence>MAGGPPPKGPPLHKPSSSSSASSRKSRWESYPNATATPTTTNKNKNQPDPKSSKTKPGPSPKPSPAHPKNPTGPSPRAAPFPFSDPASFGPPPPPVYDFHMLERRTFVLADGSVRSYFALPPDYQDFPPPMNPPGRFMPFGPGGPGGPDYWNSLGLDGRGPAEGPAKRKYAEEEGHMDKAEELAMRRQQFMQYGNPNGFPGGPGGGGRGEFLPGPSSPFRREAGGSEGRANKYMRVGGGGGGGGGHESVGFRQGGGGGGENVGLKHLQVDQIALKKAFLNFVKLIHENTQQRKTYLEDGKHGRLHCIACARVSSQMQVGFADYVVFVVVVGTMFLNLIFEGCNSMYQLSSEHYSKVCLVDFEGCKAMSKNSMDVMSTNITWFHFLFWFALLLFFCWIPYAYISFLFPHSKESDTALHFATDWFRLVDALIDIQVLSCMSSKDFPDMHSLIMHSYNYDSADLRVDHLGFHKALCVLMGWDYLKPPENSRAYQFLSAEAAAANVDDLIMWPPVVIIHNTVTGKSKDGRMEGLGNKAMDSNIRDLGFGSGKSKSLYGRDGHLGMTLVKFSGDEAGLKDAIRMAEFFEKENHGRRGWARVQPPTLGSRDDDNNPNLVKFDEKTREKKRILYGYLGTAYDLDKVDFDTRKKAVIESLREYKSSK</sequence>
<feature type="transmembrane region" description="Helical" evidence="2">
    <location>
        <begin position="320"/>
        <end position="339"/>
    </location>
</feature>
<dbReference type="Pfam" id="PF03468">
    <property type="entry name" value="XS"/>
    <property type="match status" value="1"/>
</dbReference>
<dbReference type="PANTHER" id="PTHR46619:SF3">
    <property type="entry name" value="RNA RECOGNITION MOTIF XS DOMAIN PROTEIN"/>
    <property type="match status" value="1"/>
</dbReference>
<feature type="compositionally biased region" description="Pro residues" evidence="1">
    <location>
        <begin position="58"/>
        <end position="79"/>
    </location>
</feature>
<dbReference type="InterPro" id="IPR005380">
    <property type="entry name" value="XS_domain"/>
</dbReference>
<protein>
    <recommendedName>
        <fullName evidence="3">XS domain-containing protein</fullName>
    </recommendedName>
</protein>
<evidence type="ECO:0000313" key="4">
    <source>
        <dbReference type="EMBL" id="RXH80422.1"/>
    </source>
</evidence>
<gene>
    <name evidence="4" type="ORF">DVH24_041569</name>
</gene>